<keyword evidence="3" id="KW-1185">Reference proteome</keyword>
<dbReference type="Gene3D" id="2.60.40.1260">
    <property type="entry name" value="Lamin Tail domain"/>
    <property type="match status" value="1"/>
</dbReference>
<gene>
    <name evidence="2" type="ORF">GCM10011354_16550</name>
</gene>
<reference evidence="2" key="1">
    <citation type="journal article" date="2014" name="Int. J. Syst. Evol. Microbiol.">
        <title>Complete genome sequence of Corynebacterium casei LMG S-19264T (=DSM 44701T), isolated from a smear-ripened cheese.</title>
        <authorList>
            <consortium name="US DOE Joint Genome Institute (JGI-PGF)"/>
            <person name="Walter F."/>
            <person name="Albersmeier A."/>
            <person name="Kalinowski J."/>
            <person name="Ruckert C."/>
        </authorList>
    </citation>
    <scope>NUCLEOTIDE SEQUENCE</scope>
    <source>
        <strain evidence="2">CGMCC 1.14988</strain>
    </source>
</reference>
<dbReference type="InterPro" id="IPR001322">
    <property type="entry name" value="Lamin_tail_dom"/>
</dbReference>
<evidence type="ECO:0000259" key="1">
    <source>
        <dbReference type="PROSITE" id="PS51841"/>
    </source>
</evidence>
<dbReference type="RefSeq" id="WP_130648606.1">
    <property type="nucleotide sequence ID" value="NZ_BMHA01000005.1"/>
</dbReference>
<feature type="domain" description="LTD" evidence="1">
    <location>
        <begin position="29"/>
        <end position="149"/>
    </location>
</feature>
<dbReference type="Pfam" id="PF00932">
    <property type="entry name" value="LTD"/>
    <property type="match status" value="1"/>
</dbReference>
<name>A0A8J3A9Y1_9ACTN</name>
<sequence>MSAVDTDAPLGRQRLLLAGVGLAVLAVIAGLATRLDPVGMPDDVVLNELVASNASTLADEDGDHPDWVELHNPTDEARQLEGWFLGDDPAEPARWRFPAVTVPAGGHLVVWLSGKDRRDPATGLHTDFALARTGEPLLLVEPDRVTVADRLEPVAVPRDASYGRDPDDPSRWCFFASPTPGGPNDAVCHADADLGAPVLSAPSGFYDGPFDLRIEVATSDPVYVTLDGSYPDPQHNADATFVYRGPIPVADRSGDPDRFTTIPTTFAFDASFHGEGWRPPAGPQPKATVVRARTAAGRERVATYFVGDHLRREALPVANLATDAEHFFDHETGIYVPGRVYEDWLAGPDGDPDHGWNVPANFAEVGRAWERPPADDLARAVHLTWCDAGGACTYATDLGVRVHGGYSRRLPAKSLRLYARNDYGERTFDHDFFAAAEADVPPDQRAPVGHRRLLIRNGGGTWGLSFLNDALFLDLARPMAIDTHAVQPMVLYLNGEYWGLHLLHERYDRHYLAAVHGVDPAEVAILEARFALDTGVPGDEQHLLDVLDLLAERDPADPDTMRAVEASLDLDSFLDYVILETYVANTDWPHNNVQVWRTRTADPDGPAVADGRWRWKAYDLDRVGGSVWPNDPTHDLLAHLLAPVDDPRDDSGIPFLLQRLLENPEFRERFVTRFAQHLDTTFDPVRAEARLDEFVALLAPELPQQVDRWGYPGSVEEWEGYVASLRTFVRERPRHQRAQLAQHLGVEPPGPPEEG</sequence>
<accession>A0A8J3A9Y1</accession>
<evidence type="ECO:0000313" key="2">
    <source>
        <dbReference type="EMBL" id="GGI05927.1"/>
    </source>
</evidence>
<dbReference type="OrthoDB" id="5380360at2"/>
<reference evidence="2" key="2">
    <citation type="submission" date="2020-09" db="EMBL/GenBank/DDBJ databases">
        <authorList>
            <person name="Sun Q."/>
            <person name="Zhou Y."/>
        </authorList>
    </citation>
    <scope>NUCLEOTIDE SEQUENCE</scope>
    <source>
        <strain evidence="2">CGMCC 1.14988</strain>
    </source>
</reference>
<proteinExistence type="predicted"/>
<dbReference type="Pfam" id="PF08757">
    <property type="entry name" value="CotH"/>
    <property type="match status" value="1"/>
</dbReference>
<protein>
    <recommendedName>
        <fullName evidence="1">LTD domain-containing protein</fullName>
    </recommendedName>
</protein>
<dbReference type="InterPro" id="IPR036415">
    <property type="entry name" value="Lamin_tail_dom_sf"/>
</dbReference>
<dbReference type="SUPFAM" id="SSF74853">
    <property type="entry name" value="Lamin A/C globular tail domain"/>
    <property type="match status" value="1"/>
</dbReference>
<dbReference type="PROSITE" id="PS51841">
    <property type="entry name" value="LTD"/>
    <property type="match status" value="1"/>
</dbReference>
<dbReference type="AlphaFoldDB" id="A0A8J3A9Y1"/>
<comment type="caution">
    <text evidence="2">The sequence shown here is derived from an EMBL/GenBank/DDBJ whole genome shotgun (WGS) entry which is preliminary data.</text>
</comment>
<evidence type="ECO:0000313" key="3">
    <source>
        <dbReference type="Proteomes" id="UP000650511"/>
    </source>
</evidence>
<dbReference type="Proteomes" id="UP000650511">
    <property type="component" value="Unassembled WGS sequence"/>
</dbReference>
<organism evidence="2 3">
    <name type="scientific">Egicoccus halophilus</name>
    <dbReference type="NCBI Taxonomy" id="1670830"/>
    <lineage>
        <taxon>Bacteria</taxon>
        <taxon>Bacillati</taxon>
        <taxon>Actinomycetota</taxon>
        <taxon>Nitriliruptoria</taxon>
        <taxon>Egicoccales</taxon>
        <taxon>Egicoccaceae</taxon>
        <taxon>Egicoccus</taxon>
    </lineage>
</organism>
<dbReference type="EMBL" id="BMHA01000005">
    <property type="protein sequence ID" value="GGI05927.1"/>
    <property type="molecule type" value="Genomic_DNA"/>
</dbReference>
<dbReference type="InterPro" id="IPR014867">
    <property type="entry name" value="Spore_coat_CotH_CotH2/3/7"/>
</dbReference>